<sequence>MSRSNREPGDVRWGWDCPRCDRATRVRRDPSTGTYRWECPDETCPAVGFGFISRRRARLALREFRKREENVYR</sequence>
<dbReference type="RefSeq" id="WP_250140939.1">
    <property type="nucleotide sequence ID" value="NZ_JALIQP010000003.1"/>
</dbReference>
<proteinExistence type="predicted"/>
<reference evidence="1 2" key="1">
    <citation type="journal article" date="2019" name="Int. J. Syst. Evol. Microbiol.">
        <title>The Global Catalogue of Microorganisms (GCM) 10K type strain sequencing project: providing services to taxonomists for standard genome sequencing and annotation.</title>
        <authorList>
            <consortium name="The Broad Institute Genomics Platform"/>
            <consortium name="The Broad Institute Genome Sequencing Center for Infectious Disease"/>
            <person name="Wu L."/>
            <person name="Ma J."/>
        </authorList>
    </citation>
    <scope>NUCLEOTIDE SEQUENCE [LARGE SCALE GENOMIC DNA]</scope>
    <source>
        <strain evidence="1 2">WLHS5</strain>
    </source>
</reference>
<evidence type="ECO:0000313" key="1">
    <source>
        <dbReference type="EMBL" id="MFC4544198.1"/>
    </source>
</evidence>
<organism evidence="1 2">
    <name type="scientific">Halosolutus amylolyticus</name>
    <dbReference type="NCBI Taxonomy" id="2932267"/>
    <lineage>
        <taxon>Archaea</taxon>
        <taxon>Methanobacteriati</taxon>
        <taxon>Methanobacteriota</taxon>
        <taxon>Stenosarchaea group</taxon>
        <taxon>Halobacteria</taxon>
        <taxon>Halobacteriales</taxon>
        <taxon>Natrialbaceae</taxon>
        <taxon>Halosolutus</taxon>
    </lineage>
</organism>
<keyword evidence="2" id="KW-1185">Reference proteome</keyword>
<dbReference type="EMBL" id="JBHSFA010000011">
    <property type="protein sequence ID" value="MFC4544198.1"/>
    <property type="molecule type" value="Genomic_DNA"/>
</dbReference>
<dbReference type="Proteomes" id="UP001595898">
    <property type="component" value="Unassembled WGS sequence"/>
</dbReference>
<protein>
    <submittedName>
        <fullName evidence="1">Uncharacterized protein</fullName>
    </submittedName>
</protein>
<evidence type="ECO:0000313" key="2">
    <source>
        <dbReference type="Proteomes" id="UP001595898"/>
    </source>
</evidence>
<gene>
    <name evidence="1" type="ORF">ACFO5R_19920</name>
</gene>
<name>A0ABD5PUJ2_9EURY</name>
<accession>A0ABD5PUJ2</accession>
<dbReference type="AlphaFoldDB" id="A0ABD5PUJ2"/>
<comment type="caution">
    <text evidence="1">The sequence shown here is derived from an EMBL/GenBank/DDBJ whole genome shotgun (WGS) entry which is preliminary data.</text>
</comment>